<sequence length="270" mass="30434">MVSKGVFVASMAKMVSYHSKKIFRKIHRRLMQERYVTSYCLVYGERETISDVDTVPVERPKNFLLMFISHGTWKWLIDFGLSKVGLMSSTDDLSGPPVSSTGATADWWSVGVILYEMLVGIPPFNAEHPVVKQHPFFKDINWDTLVRQKAMFIPAAEGHDTSYFMSWYIWNIEDDHVSGGSDFDDLTETCSSGSYSNDHDEDGDECGILADFNGLNLVVKGTAHTMGFELGLVIVHIPEKKDITNDDDVEIKSSSGYLKLWTDIDMQQAP</sequence>
<name>A0AAW0M108_QUESU</name>
<dbReference type="Gene3D" id="1.10.510.10">
    <property type="entry name" value="Transferase(Phosphotransferase) domain 1"/>
    <property type="match status" value="1"/>
</dbReference>
<reference evidence="7" key="1">
    <citation type="submission" date="2017-12" db="EMBL/GenBank/DDBJ databases">
        <authorList>
            <person name="Barbosa P."/>
            <person name="Usie A."/>
            <person name="Ramos A.M."/>
        </authorList>
    </citation>
    <scope>NUCLEOTIDE SEQUENCE</scope>
    <source>
        <strain evidence="7">HL8</strain>
        <tissue evidence="7">Leaves</tissue>
    </source>
</reference>
<evidence type="ECO:0000256" key="4">
    <source>
        <dbReference type="ARBA" id="ARBA00022741"/>
    </source>
</evidence>
<organism evidence="7">
    <name type="scientific">Quercus suber</name>
    <name type="common">Cork oak</name>
    <dbReference type="NCBI Taxonomy" id="58331"/>
    <lineage>
        <taxon>Eukaryota</taxon>
        <taxon>Viridiplantae</taxon>
        <taxon>Streptophyta</taxon>
        <taxon>Embryophyta</taxon>
        <taxon>Tracheophyta</taxon>
        <taxon>Spermatophyta</taxon>
        <taxon>Magnoliopsida</taxon>
        <taxon>eudicotyledons</taxon>
        <taxon>Gunneridae</taxon>
        <taxon>Pentapetalae</taxon>
        <taxon>rosids</taxon>
        <taxon>fabids</taxon>
        <taxon>Fagales</taxon>
        <taxon>Fagaceae</taxon>
        <taxon>Quercus</taxon>
    </lineage>
</organism>
<comment type="caution">
    <text evidence="7">The sequence shown here is derived from an EMBL/GenBank/DDBJ whole genome shotgun (WGS) entry which is preliminary data.</text>
</comment>
<reference evidence="7" key="3">
    <citation type="submission" date="2023-07" db="EMBL/GenBank/DDBJ databases">
        <title>An improved reference 1 genome and first organelle genomes of Quercus suber.</title>
        <authorList>
            <consortium name="Genosuber Consortium"/>
            <person name="Usie A."/>
            <person name="Serra O."/>
            <person name="Barros P."/>
        </authorList>
    </citation>
    <scope>NUCLEOTIDE SEQUENCE</scope>
    <source>
        <strain evidence="7">HL8</strain>
        <tissue evidence="7">Leaves</tissue>
    </source>
</reference>
<evidence type="ECO:0000256" key="1">
    <source>
        <dbReference type="ARBA" id="ARBA00012513"/>
    </source>
</evidence>
<dbReference type="InterPro" id="IPR011009">
    <property type="entry name" value="Kinase-like_dom_sf"/>
</dbReference>
<evidence type="ECO:0000256" key="6">
    <source>
        <dbReference type="ARBA" id="ARBA00022840"/>
    </source>
</evidence>
<protein>
    <recommendedName>
        <fullName evidence="1">non-specific serine/threonine protein kinase</fullName>
        <ecNumber evidence="1">2.7.11.1</ecNumber>
    </recommendedName>
</protein>
<keyword evidence="5 7" id="KW-0418">Kinase</keyword>
<keyword evidence="3" id="KW-0808">Transferase</keyword>
<dbReference type="EC" id="2.7.11.1" evidence="1"/>
<dbReference type="AlphaFoldDB" id="A0AAW0M108"/>
<keyword evidence="4" id="KW-0547">Nucleotide-binding</keyword>
<accession>A0AAW0M108</accession>
<proteinExistence type="predicted"/>
<dbReference type="PANTHER" id="PTHR24356">
    <property type="entry name" value="SERINE/THREONINE-PROTEIN KINASE"/>
    <property type="match status" value="1"/>
</dbReference>
<reference evidence="7" key="2">
    <citation type="journal article" date="2018" name="Sci. Data">
        <title>The draft genome sequence of cork oak.</title>
        <authorList>
            <person name="Ramos A.M."/>
            <person name="Usie A."/>
            <person name="Barbosa P."/>
            <person name="Barros P.M."/>
            <person name="Capote T."/>
            <person name="Chaves I."/>
            <person name="Simoes F."/>
            <person name="Abreu I."/>
            <person name="Carrasquinho I."/>
            <person name="Faro C."/>
            <person name="Guimaraes J.B."/>
            <person name="Mendonca D."/>
            <person name="Nobrega F."/>
            <person name="Rodrigues L."/>
            <person name="Saibo N.J.M."/>
            <person name="Varela M.C."/>
            <person name="Egas C."/>
            <person name="Matos J."/>
            <person name="Miguel C.M."/>
            <person name="Oliveira M.M."/>
            <person name="Ricardo C.P."/>
            <person name="Goncalves S."/>
        </authorList>
    </citation>
    <scope>NUCLEOTIDE SEQUENCE [LARGE SCALE GENOMIC DNA]</scope>
    <source>
        <strain evidence="7">HL8</strain>
    </source>
</reference>
<keyword evidence="6" id="KW-0067">ATP-binding</keyword>
<dbReference type="GO" id="GO:0035556">
    <property type="term" value="P:intracellular signal transduction"/>
    <property type="evidence" value="ECO:0007669"/>
    <property type="project" value="TreeGrafter"/>
</dbReference>
<evidence type="ECO:0000313" key="7">
    <source>
        <dbReference type="EMBL" id="KAK7857071.1"/>
    </source>
</evidence>
<dbReference type="SUPFAM" id="SSF56112">
    <property type="entry name" value="Protein kinase-like (PK-like)"/>
    <property type="match status" value="1"/>
</dbReference>
<dbReference type="EMBL" id="PKMF04000030">
    <property type="protein sequence ID" value="KAK7857071.1"/>
    <property type="molecule type" value="Genomic_DNA"/>
</dbReference>
<dbReference type="GO" id="GO:0005524">
    <property type="term" value="F:ATP binding"/>
    <property type="evidence" value="ECO:0007669"/>
    <property type="project" value="UniProtKB-KW"/>
</dbReference>
<dbReference type="InterPro" id="IPR050236">
    <property type="entry name" value="Ser_Thr_kinase_AGC"/>
</dbReference>
<evidence type="ECO:0000256" key="2">
    <source>
        <dbReference type="ARBA" id="ARBA00022527"/>
    </source>
</evidence>
<dbReference type="GO" id="GO:0004674">
    <property type="term" value="F:protein serine/threonine kinase activity"/>
    <property type="evidence" value="ECO:0007669"/>
    <property type="project" value="UniProtKB-KW"/>
</dbReference>
<dbReference type="PANTHER" id="PTHR24356:SF1">
    <property type="entry name" value="SERINE_THREONINE-PROTEIN KINASE GREATWALL"/>
    <property type="match status" value="1"/>
</dbReference>
<keyword evidence="2 7" id="KW-0723">Serine/threonine-protein kinase</keyword>
<evidence type="ECO:0000256" key="5">
    <source>
        <dbReference type="ARBA" id="ARBA00022777"/>
    </source>
</evidence>
<gene>
    <name evidence="7" type="primary">IRE_2</name>
    <name evidence="7" type="ORF">CFP56_019805</name>
</gene>
<evidence type="ECO:0000256" key="3">
    <source>
        <dbReference type="ARBA" id="ARBA00022679"/>
    </source>
</evidence>